<feature type="transmembrane region" description="Helical" evidence="1">
    <location>
        <begin position="40"/>
        <end position="59"/>
    </location>
</feature>
<dbReference type="Proteomes" id="UP000276133">
    <property type="component" value="Unassembled WGS sequence"/>
</dbReference>
<accession>A0A3M7P9I3</accession>
<reference evidence="2 3" key="1">
    <citation type="journal article" date="2018" name="Sci. Rep.">
        <title>Genomic signatures of local adaptation to the degree of environmental predictability in rotifers.</title>
        <authorList>
            <person name="Franch-Gras L."/>
            <person name="Hahn C."/>
            <person name="Garcia-Roger E.M."/>
            <person name="Carmona M.J."/>
            <person name="Serra M."/>
            <person name="Gomez A."/>
        </authorList>
    </citation>
    <scope>NUCLEOTIDE SEQUENCE [LARGE SCALE GENOMIC DNA]</scope>
    <source>
        <strain evidence="2">HYR1</strain>
    </source>
</reference>
<keyword evidence="1" id="KW-1133">Transmembrane helix</keyword>
<protein>
    <submittedName>
        <fullName evidence="2">Uncharacterized protein</fullName>
    </submittedName>
</protein>
<dbReference type="EMBL" id="REGN01012342">
    <property type="protein sequence ID" value="RMZ95766.1"/>
    <property type="molecule type" value="Genomic_DNA"/>
</dbReference>
<keyword evidence="3" id="KW-1185">Reference proteome</keyword>
<gene>
    <name evidence="2" type="ORF">BpHYR1_043265</name>
</gene>
<name>A0A3M7P9I3_BRAPC</name>
<evidence type="ECO:0000313" key="2">
    <source>
        <dbReference type="EMBL" id="RMZ95766.1"/>
    </source>
</evidence>
<feature type="transmembrane region" description="Helical" evidence="1">
    <location>
        <begin position="12"/>
        <end position="33"/>
    </location>
</feature>
<comment type="caution">
    <text evidence="2">The sequence shown here is derived from an EMBL/GenBank/DDBJ whole genome shotgun (WGS) entry which is preliminary data.</text>
</comment>
<evidence type="ECO:0000256" key="1">
    <source>
        <dbReference type="SAM" id="Phobius"/>
    </source>
</evidence>
<evidence type="ECO:0000313" key="3">
    <source>
        <dbReference type="Proteomes" id="UP000276133"/>
    </source>
</evidence>
<sequence length="64" mass="7635">MPKRKHLDCLIILSFAKSFYKLTLIDLLTALFFQKFCYHFCLLNIFFPHGSGYIVFYHLKQGED</sequence>
<keyword evidence="1" id="KW-0812">Transmembrane</keyword>
<organism evidence="2 3">
    <name type="scientific">Brachionus plicatilis</name>
    <name type="common">Marine rotifer</name>
    <name type="synonym">Brachionus muelleri</name>
    <dbReference type="NCBI Taxonomy" id="10195"/>
    <lineage>
        <taxon>Eukaryota</taxon>
        <taxon>Metazoa</taxon>
        <taxon>Spiralia</taxon>
        <taxon>Gnathifera</taxon>
        <taxon>Rotifera</taxon>
        <taxon>Eurotatoria</taxon>
        <taxon>Monogononta</taxon>
        <taxon>Pseudotrocha</taxon>
        <taxon>Ploima</taxon>
        <taxon>Brachionidae</taxon>
        <taxon>Brachionus</taxon>
    </lineage>
</organism>
<dbReference type="AlphaFoldDB" id="A0A3M7P9I3"/>
<proteinExistence type="predicted"/>
<keyword evidence="1" id="KW-0472">Membrane</keyword>